<evidence type="ECO:0000313" key="2">
    <source>
        <dbReference type="EMBL" id="POM60040.1"/>
    </source>
</evidence>
<dbReference type="EMBL" id="NCKW01016952">
    <property type="protein sequence ID" value="POM60040.1"/>
    <property type="molecule type" value="Genomic_DNA"/>
</dbReference>
<evidence type="ECO:0000313" key="3">
    <source>
        <dbReference type="Proteomes" id="UP000237271"/>
    </source>
</evidence>
<dbReference type="Proteomes" id="UP000237271">
    <property type="component" value="Unassembled WGS sequence"/>
</dbReference>
<dbReference type="OrthoDB" id="10635024at2759"/>
<gene>
    <name evidence="2" type="ORF">PHPALM_31150</name>
</gene>
<reference evidence="2 3" key="1">
    <citation type="journal article" date="2017" name="Genome Biol. Evol.">
        <title>Phytophthora megakarya and P. palmivora, closely related causal agents of cacao black pod rot, underwent increases in genome sizes and gene numbers by different mechanisms.</title>
        <authorList>
            <person name="Ali S.S."/>
            <person name="Shao J."/>
            <person name="Lary D.J."/>
            <person name="Kronmiller B."/>
            <person name="Shen D."/>
            <person name="Strem M.D."/>
            <person name="Amoako-Attah I."/>
            <person name="Akrofi A.Y."/>
            <person name="Begoude B.A."/>
            <person name="Ten Hoopen G.M."/>
            <person name="Coulibaly K."/>
            <person name="Kebe B.I."/>
            <person name="Melnick R.L."/>
            <person name="Guiltinan M.J."/>
            <person name="Tyler B.M."/>
            <person name="Meinhardt L.W."/>
            <person name="Bailey B.A."/>
        </authorList>
    </citation>
    <scope>NUCLEOTIDE SEQUENCE [LARGE SCALE GENOMIC DNA]</scope>
    <source>
        <strain evidence="3">sbr112.9</strain>
    </source>
</reference>
<protein>
    <submittedName>
        <fullName evidence="2">Uncharacterized protein</fullName>
    </submittedName>
</protein>
<name>A0A2P4X3B4_9STRA</name>
<keyword evidence="3" id="KW-1185">Reference proteome</keyword>
<dbReference type="AlphaFoldDB" id="A0A2P4X3B4"/>
<evidence type="ECO:0000256" key="1">
    <source>
        <dbReference type="SAM" id="MobiDB-lite"/>
    </source>
</evidence>
<feature type="region of interest" description="Disordered" evidence="1">
    <location>
        <begin position="35"/>
        <end position="68"/>
    </location>
</feature>
<proteinExistence type="predicted"/>
<feature type="compositionally biased region" description="Polar residues" evidence="1">
    <location>
        <begin position="43"/>
        <end position="54"/>
    </location>
</feature>
<organism evidence="2 3">
    <name type="scientific">Phytophthora palmivora</name>
    <dbReference type="NCBI Taxonomy" id="4796"/>
    <lineage>
        <taxon>Eukaryota</taxon>
        <taxon>Sar</taxon>
        <taxon>Stramenopiles</taxon>
        <taxon>Oomycota</taxon>
        <taxon>Peronosporomycetes</taxon>
        <taxon>Peronosporales</taxon>
        <taxon>Peronosporaceae</taxon>
        <taxon>Phytophthora</taxon>
    </lineage>
</organism>
<sequence>MTSDLLQMPTPSGVSSGGLMDFSTALSPTSFGGMDLLDWDDGSQGTAGPNNTSTGGDGSDLMSFVETL</sequence>
<accession>A0A2P4X3B4</accession>
<comment type="caution">
    <text evidence="2">The sequence shown here is derived from an EMBL/GenBank/DDBJ whole genome shotgun (WGS) entry which is preliminary data.</text>
</comment>